<dbReference type="PRINTS" id="PR00081">
    <property type="entry name" value="GDHRDH"/>
</dbReference>
<dbReference type="SUPFAM" id="SSF51735">
    <property type="entry name" value="NAD(P)-binding Rossmann-fold domains"/>
    <property type="match status" value="1"/>
</dbReference>
<dbReference type="STRING" id="937777.Deipe_2467"/>
<dbReference type="eggNOG" id="COG4221">
    <property type="taxonomic scope" value="Bacteria"/>
</dbReference>
<dbReference type="Gene3D" id="3.40.50.720">
    <property type="entry name" value="NAD(P)-binding Rossmann-like Domain"/>
    <property type="match status" value="1"/>
</dbReference>
<accession>L0A3C0</accession>
<dbReference type="RefSeq" id="WP_015236241.1">
    <property type="nucleotide sequence ID" value="NC_019793.1"/>
</dbReference>
<dbReference type="GO" id="GO:0016491">
    <property type="term" value="F:oxidoreductase activity"/>
    <property type="evidence" value="ECO:0007669"/>
    <property type="project" value="UniProtKB-KW"/>
</dbReference>
<organism evidence="5 6">
    <name type="scientific">Deinococcus peraridilitoris (strain DSM 19664 / LMG 22246 / CIP 109416 / KR-200)</name>
    <dbReference type="NCBI Taxonomy" id="937777"/>
    <lineage>
        <taxon>Bacteria</taxon>
        <taxon>Thermotogati</taxon>
        <taxon>Deinococcota</taxon>
        <taxon>Deinococci</taxon>
        <taxon>Deinococcales</taxon>
        <taxon>Deinococcaceae</taxon>
        <taxon>Deinococcus</taxon>
    </lineage>
</organism>
<keyword evidence="2" id="KW-0560">Oxidoreductase</keyword>
<dbReference type="PROSITE" id="PS00061">
    <property type="entry name" value="ADH_SHORT"/>
    <property type="match status" value="1"/>
</dbReference>
<gene>
    <name evidence="5" type="ordered locus">Deipe_2467</name>
</gene>
<dbReference type="HOGENOM" id="CLU_010194_2_1_0"/>
<keyword evidence="6" id="KW-1185">Reference proteome</keyword>
<evidence type="ECO:0000256" key="1">
    <source>
        <dbReference type="ARBA" id="ARBA00006484"/>
    </source>
</evidence>
<evidence type="ECO:0000313" key="5">
    <source>
        <dbReference type="EMBL" id="AFZ67939.1"/>
    </source>
</evidence>
<sequence length="346" mass="37721">MNTPKPYRDTLPGTSSSERRVRMVRAALATAALSLASAAALRLARNPRTRQVLSGKVVVITGASTGIGRAVALECVARGAKVVLAARNEAALEKVAQEARSLGGEALVVATDVSERQQVENLIHAAQAHYGRIDVMMNHAGEWFLDSVEHSEEHRVRHLIEVNVMGVLNGVQAVLPVMRRQGFGHIINTASVESRVGFPYSGIYAGSKAFVELMTQSLRQELMHVEKTPIKVTALLPTAIRTPFFDEGDNVKAGGKGMHLVRPVAEPTTVAKAIVNAMEHYRPVVYSLPLGKQFALMYDLLPGLTDRMMSRMRTDEHANALSHAERGSHRQDRPIPPVVENGVLRD</sequence>
<dbReference type="Proteomes" id="UP000010467">
    <property type="component" value="Chromosome"/>
</dbReference>
<dbReference type="GO" id="GO:0016020">
    <property type="term" value="C:membrane"/>
    <property type="evidence" value="ECO:0007669"/>
    <property type="project" value="TreeGrafter"/>
</dbReference>
<comment type="similarity">
    <text evidence="1 3">Belongs to the short-chain dehydrogenases/reductases (SDR) family.</text>
</comment>
<dbReference type="CDD" id="cd05233">
    <property type="entry name" value="SDR_c"/>
    <property type="match status" value="1"/>
</dbReference>
<evidence type="ECO:0000256" key="3">
    <source>
        <dbReference type="RuleBase" id="RU000363"/>
    </source>
</evidence>
<evidence type="ECO:0000256" key="2">
    <source>
        <dbReference type="ARBA" id="ARBA00023002"/>
    </source>
</evidence>
<dbReference type="InterPro" id="IPR036291">
    <property type="entry name" value="NAD(P)-bd_dom_sf"/>
</dbReference>
<dbReference type="KEGG" id="dpd:Deipe_2467"/>
<evidence type="ECO:0008006" key="7">
    <source>
        <dbReference type="Google" id="ProtNLM"/>
    </source>
</evidence>
<evidence type="ECO:0000256" key="4">
    <source>
        <dbReference type="SAM" id="MobiDB-lite"/>
    </source>
</evidence>
<dbReference type="AlphaFoldDB" id="L0A3C0"/>
<dbReference type="Pfam" id="PF00106">
    <property type="entry name" value="adh_short"/>
    <property type="match status" value="1"/>
</dbReference>
<feature type="region of interest" description="Disordered" evidence="4">
    <location>
        <begin position="315"/>
        <end position="346"/>
    </location>
</feature>
<evidence type="ECO:0000313" key="6">
    <source>
        <dbReference type="Proteomes" id="UP000010467"/>
    </source>
</evidence>
<reference evidence="6" key="1">
    <citation type="submission" date="2012-03" db="EMBL/GenBank/DDBJ databases">
        <title>Complete sequence of chromosome of Deinococcus peraridilitoris DSM 19664.</title>
        <authorList>
            <person name="Lucas S."/>
            <person name="Copeland A."/>
            <person name="Lapidus A."/>
            <person name="Glavina del Rio T."/>
            <person name="Dalin E."/>
            <person name="Tice H."/>
            <person name="Bruce D."/>
            <person name="Goodwin L."/>
            <person name="Pitluck S."/>
            <person name="Peters L."/>
            <person name="Mikhailova N."/>
            <person name="Lu M."/>
            <person name="Kyrpides N."/>
            <person name="Mavromatis K."/>
            <person name="Ivanova N."/>
            <person name="Brettin T."/>
            <person name="Detter J.C."/>
            <person name="Han C."/>
            <person name="Larimer F."/>
            <person name="Land M."/>
            <person name="Hauser L."/>
            <person name="Markowitz V."/>
            <person name="Cheng J.-F."/>
            <person name="Hugenholtz P."/>
            <person name="Woyke T."/>
            <person name="Wu D."/>
            <person name="Pukall R."/>
            <person name="Steenblock K."/>
            <person name="Brambilla E."/>
            <person name="Klenk H.-P."/>
            <person name="Eisen J.A."/>
        </authorList>
    </citation>
    <scope>NUCLEOTIDE SEQUENCE [LARGE SCALE GENOMIC DNA]</scope>
    <source>
        <strain evidence="6">DSM 19664 / LMG 22246 / CIP 109416 / KR-200</strain>
    </source>
</reference>
<dbReference type="InterPro" id="IPR020904">
    <property type="entry name" value="Sc_DH/Rdtase_CS"/>
</dbReference>
<dbReference type="InterPro" id="IPR002347">
    <property type="entry name" value="SDR_fam"/>
</dbReference>
<name>L0A3C0_DEIPD</name>
<dbReference type="EMBL" id="CP003382">
    <property type="protein sequence ID" value="AFZ67939.1"/>
    <property type="molecule type" value="Genomic_DNA"/>
</dbReference>
<feature type="compositionally biased region" description="Basic and acidic residues" evidence="4">
    <location>
        <begin position="315"/>
        <end position="333"/>
    </location>
</feature>
<dbReference type="PRINTS" id="PR00080">
    <property type="entry name" value="SDRFAMILY"/>
</dbReference>
<protein>
    <recommendedName>
        <fullName evidence="7">Short-chain alcohol dehydrogenase</fullName>
    </recommendedName>
</protein>
<dbReference type="PANTHER" id="PTHR44196">
    <property type="entry name" value="DEHYDROGENASE/REDUCTASE SDR FAMILY MEMBER 7B"/>
    <property type="match status" value="1"/>
</dbReference>
<dbReference type="PATRIC" id="fig|937777.3.peg.2472"/>
<proteinExistence type="inferred from homology"/>
<dbReference type="PANTHER" id="PTHR44196:SF1">
    <property type="entry name" value="DEHYDROGENASE_REDUCTASE SDR FAMILY MEMBER 7B"/>
    <property type="match status" value="1"/>
</dbReference>